<dbReference type="AlphaFoldDB" id="A0A5A7ULQ4"/>
<protein>
    <recommendedName>
        <fullName evidence="5">Transposase Tnp1/En/Spm-like domain-containing protein</fullName>
    </recommendedName>
</protein>
<evidence type="ECO:0000313" key="1">
    <source>
        <dbReference type="EMBL" id="KAA0054471.1"/>
    </source>
</evidence>
<dbReference type="Proteomes" id="UP000321393">
    <property type="component" value="Unassembled WGS sequence"/>
</dbReference>
<dbReference type="EMBL" id="SSTD01009281">
    <property type="protein sequence ID" value="TYK14568.1"/>
    <property type="molecule type" value="Genomic_DNA"/>
</dbReference>
<dbReference type="Proteomes" id="UP000321947">
    <property type="component" value="Unassembled WGS sequence"/>
</dbReference>
<organism evidence="1 3">
    <name type="scientific">Cucumis melo var. makuwa</name>
    <name type="common">Oriental melon</name>
    <dbReference type="NCBI Taxonomy" id="1194695"/>
    <lineage>
        <taxon>Eukaryota</taxon>
        <taxon>Viridiplantae</taxon>
        <taxon>Streptophyta</taxon>
        <taxon>Embryophyta</taxon>
        <taxon>Tracheophyta</taxon>
        <taxon>Spermatophyta</taxon>
        <taxon>Magnoliopsida</taxon>
        <taxon>eudicotyledons</taxon>
        <taxon>Gunneridae</taxon>
        <taxon>Pentapetalae</taxon>
        <taxon>rosids</taxon>
        <taxon>fabids</taxon>
        <taxon>Cucurbitales</taxon>
        <taxon>Cucurbitaceae</taxon>
        <taxon>Benincaseae</taxon>
        <taxon>Cucumis</taxon>
    </lineage>
</organism>
<reference evidence="3 4" key="1">
    <citation type="submission" date="2019-08" db="EMBL/GenBank/DDBJ databases">
        <title>Draft genome sequences of two oriental melons (Cucumis melo L. var makuwa).</title>
        <authorList>
            <person name="Kwon S.-Y."/>
        </authorList>
    </citation>
    <scope>NUCLEOTIDE SEQUENCE [LARGE SCALE GENOMIC DNA]</scope>
    <source>
        <strain evidence="4">cv. Chang Bougi</strain>
        <strain evidence="3">cv. SW 3</strain>
        <tissue evidence="1">Leaf</tissue>
    </source>
</reference>
<name>A0A5A7ULQ4_CUCMM</name>
<dbReference type="OrthoDB" id="1936670at2759"/>
<comment type="caution">
    <text evidence="1">The sequence shown here is derived from an EMBL/GenBank/DDBJ whole genome shotgun (WGS) entry which is preliminary data.</text>
</comment>
<sequence>MSSPSSINNNSQIKCKLLDWYDSREIVAEGRWSSNDPAALVHHVPLCPYAIRVWAGVAKKQDVYLWRPTSEMTCIEEGLGSTVSWPSDKVTIVEAVWTLEHGRRLQRASIRGKKNSGSLREKQS</sequence>
<dbReference type="EMBL" id="SSTE01008830">
    <property type="protein sequence ID" value="KAA0054471.1"/>
    <property type="molecule type" value="Genomic_DNA"/>
</dbReference>
<accession>A0A5A7ULQ4</accession>
<gene>
    <name evidence="2" type="ORF">E5676_scaffold552G00570</name>
    <name evidence="1" type="ORF">E6C27_scaffold24G002440</name>
</gene>
<evidence type="ECO:0000313" key="3">
    <source>
        <dbReference type="Proteomes" id="UP000321393"/>
    </source>
</evidence>
<evidence type="ECO:0000313" key="4">
    <source>
        <dbReference type="Proteomes" id="UP000321947"/>
    </source>
</evidence>
<evidence type="ECO:0000313" key="2">
    <source>
        <dbReference type="EMBL" id="TYK14568.1"/>
    </source>
</evidence>
<evidence type="ECO:0008006" key="5">
    <source>
        <dbReference type="Google" id="ProtNLM"/>
    </source>
</evidence>
<proteinExistence type="predicted"/>